<keyword evidence="3" id="KW-0597">Phosphoprotein</keyword>
<keyword evidence="7" id="KW-0418">Kinase</keyword>
<evidence type="ECO:0000256" key="5">
    <source>
        <dbReference type="ARBA" id="ARBA00022723"/>
    </source>
</evidence>
<evidence type="ECO:0000256" key="4">
    <source>
        <dbReference type="ARBA" id="ARBA00022679"/>
    </source>
</evidence>
<dbReference type="GO" id="GO:0046872">
    <property type="term" value="F:metal ion binding"/>
    <property type="evidence" value="ECO:0007669"/>
    <property type="project" value="UniProtKB-KW"/>
</dbReference>
<keyword evidence="4" id="KW-0808">Transferase</keyword>
<keyword evidence="9" id="KW-0460">Magnesium</keyword>
<dbReference type="HAMAP" id="MF_01497">
    <property type="entry name" value="SrkA_kinase"/>
    <property type="match status" value="1"/>
</dbReference>
<dbReference type="Pfam" id="PF01636">
    <property type="entry name" value="APH"/>
    <property type="match status" value="1"/>
</dbReference>
<dbReference type="AlphaFoldDB" id="A0A382K381"/>
<protein>
    <recommendedName>
        <fullName evidence="11">Aminoglycoside phosphotransferase domain-containing protein</fullName>
    </recommendedName>
</protein>
<evidence type="ECO:0000256" key="3">
    <source>
        <dbReference type="ARBA" id="ARBA00022553"/>
    </source>
</evidence>
<keyword evidence="8" id="KW-0067">ATP-binding</keyword>
<keyword evidence="6" id="KW-0547">Nucleotide-binding</keyword>
<dbReference type="InterPro" id="IPR032882">
    <property type="entry name" value="SrkA/RdoA"/>
</dbReference>
<evidence type="ECO:0000256" key="2">
    <source>
        <dbReference type="ARBA" id="ARBA00022527"/>
    </source>
</evidence>
<evidence type="ECO:0000256" key="7">
    <source>
        <dbReference type="ARBA" id="ARBA00022777"/>
    </source>
</evidence>
<dbReference type="SUPFAM" id="SSF56112">
    <property type="entry name" value="Protein kinase-like (PK-like)"/>
    <property type="match status" value="1"/>
</dbReference>
<evidence type="ECO:0000256" key="6">
    <source>
        <dbReference type="ARBA" id="ARBA00022741"/>
    </source>
</evidence>
<keyword evidence="2" id="KW-0723">Serine/threonine-protein kinase</keyword>
<dbReference type="PANTHER" id="PTHR39573">
    <property type="entry name" value="STRESS RESPONSE KINASE A"/>
    <property type="match status" value="1"/>
</dbReference>
<keyword evidence="10" id="KW-0346">Stress response</keyword>
<dbReference type="Gene3D" id="1.10.510.10">
    <property type="entry name" value="Transferase(Phosphotransferase) domain 1"/>
    <property type="match status" value="1"/>
</dbReference>
<keyword evidence="5" id="KW-0479">Metal-binding</keyword>
<dbReference type="EMBL" id="UINC01077624">
    <property type="protein sequence ID" value="SVC17912.1"/>
    <property type="molecule type" value="Genomic_DNA"/>
</dbReference>
<sequence length="352" mass="40935">MTARIEVLHFGPFQSSALKMSRIDDNSLAYQELQPDQILTSVESLDYRCDGRLLALNSYENRVYRIGRVDRSAIVAKFYRPGRWTDDAILEEHQFSADLAQQEIPVLAPLVHNGKTLHHHGEFRFAVYQYRGGRSPELDNMELLRQLGRLVARIHRLGETHPFHDRPKLDLSSFGEKSRDYLLESDFIPAELRPAYTSVCEHLFNGMRGCYARADDPPGIRLHGDFHPSNVLITGSTLHIVDLDDARMGPPVQDLWMFLSGDRDEQTPQLQELLAGYTEFRPFDARQLHLIEALRTLRIMHYAAWLAKRWQDPAFRIAFPWFNAPRYWDEHVLALREQAALMEEEPLVWREF</sequence>
<dbReference type="PANTHER" id="PTHR39573:SF1">
    <property type="entry name" value="STRESS RESPONSE KINASE A"/>
    <property type="match status" value="1"/>
</dbReference>
<keyword evidence="1" id="KW-0963">Cytoplasm</keyword>
<evidence type="ECO:0000256" key="1">
    <source>
        <dbReference type="ARBA" id="ARBA00022490"/>
    </source>
</evidence>
<dbReference type="GO" id="GO:0005524">
    <property type="term" value="F:ATP binding"/>
    <property type="evidence" value="ECO:0007669"/>
    <property type="project" value="UniProtKB-KW"/>
</dbReference>
<dbReference type="InterPro" id="IPR011009">
    <property type="entry name" value="Kinase-like_dom_sf"/>
</dbReference>
<feature type="domain" description="Aminoglycoside phosphotransferase" evidence="11">
    <location>
        <begin position="57"/>
        <end position="283"/>
    </location>
</feature>
<name>A0A382K381_9ZZZZ</name>
<dbReference type="NCBIfam" id="NF008738">
    <property type="entry name" value="PRK11768.1"/>
    <property type="match status" value="1"/>
</dbReference>
<reference evidence="12" key="1">
    <citation type="submission" date="2018-05" db="EMBL/GenBank/DDBJ databases">
        <authorList>
            <person name="Lanie J.A."/>
            <person name="Ng W.-L."/>
            <person name="Kazmierczak K.M."/>
            <person name="Andrzejewski T.M."/>
            <person name="Davidsen T.M."/>
            <person name="Wayne K.J."/>
            <person name="Tettelin H."/>
            <person name="Glass J.I."/>
            <person name="Rusch D."/>
            <person name="Podicherti R."/>
            <person name="Tsui H.-C.T."/>
            <person name="Winkler M.E."/>
        </authorList>
    </citation>
    <scope>NUCLEOTIDE SEQUENCE</scope>
</reference>
<dbReference type="GO" id="GO:0005737">
    <property type="term" value="C:cytoplasm"/>
    <property type="evidence" value="ECO:0007669"/>
    <property type="project" value="TreeGrafter"/>
</dbReference>
<dbReference type="GO" id="GO:0004674">
    <property type="term" value="F:protein serine/threonine kinase activity"/>
    <property type="evidence" value="ECO:0007669"/>
    <property type="project" value="UniProtKB-KW"/>
</dbReference>
<evidence type="ECO:0000313" key="12">
    <source>
        <dbReference type="EMBL" id="SVC17912.1"/>
    </source>
</evidence>
<organism evidence="12">
    <name type="scientific">marine metagenome</name>
    <dbReference type="NCBI Taxonomy" id="408172"/>
    <lineage>
        <taxon>unclassified sequences</taxon>
        <taxon>metagenomes</taxon>
        <taxon>ecological metagenomes</taxon>
    </lineage>
</organism>
<proteinExistence type="inferred from homology"/>
<evidence type="ECO:0000256" key="9">
    <source>
        <dbReference type="ARBA" id="ARBA00022842"/>
    </source>
</evidence>
<evidence type="ECO:0000259" key="11">
    <source>
        <dbReference type="Pfam" id="PF01636"/>
    </source>
</evidence>
<dbReference type="Gene3D" id="3.30.200.70">
    <property type="match status" value="1"/>
</dbReference>
<evidence type="ECO:0000256" key="8">
    <source>
        <dbReference type="ARBA" id="ARBA00022840"/>
    </source>
</evidence>
<evidence type="ECO:0000256" key="10">
    <source>
        <dbReference type="ARBA" id="ARBA00023016"/>
    </source>
</evidence>
<gene>
    <name evidence="12" type="ORF">METZ01_LOCUS270766</name>
</gene>
<dbReference type="Gene3D" id="1.20.1270.170">
    <property type="match status" value="1"/>
</dbReference>
<accession>A0A382K381</accession>
<dbReference type="InterPro" id="IPR002575">
    <property type="entry name" value="Aminoglycoside_PTrfase"/>
</dbReference>